<feature type="compositionally biased region" description="Basic and acidic residues" evidence="6">
    <location>
        <begin position="12"/>
        <end position="22"/>
    </location>
</feature>
<feature type="region of interest" description="Disordered" evidence="6">
    <location>
        <begin position="1"/>
        <end position="22"/>
    </location>
</feature>
<evidence type="ECO:0000256" key="1">
    <source>
        <dbReference type="ARBA" id="ARBA00004141"/>
    </source>
</evidence>
<sequence length="300" mass="32827">MDVEKAGSIAHESIKEDVSQEQKGAIEHPMPEILRSLSAAEYRKTGRRATLKMDIIIMPTLMITFILNFLDRNNIAAAKLAGITEDLHLSETQYQTCVSVLFVGYIIMQIPSNMIIGKIKLPGVYICCAMSLWGIVTAAQTVVKSFASLAVARFAVGFLEAVFFSGGLPFLQPTALGNAFGGLLAIAILKLDGKYGLEGWRWLFLVEGVVTVGLALLFAFILPNSPDGIKSLSETERAWVKFNYEKDQGQSDDRSEVSARQGFMLAVRDPKTWLMLATLYCIFTSAGVTNFFPPVVATLG</sequence>
<evidence type="ECO:0000256" key="6">
    <source>
        <dbReference type="SAM" id="MobiDB-lite"/>
    </source>
</evidence>
<dbReference type="PANTHER" id="PTHR43791">
    <property type="entry name" value="PERMEASE-RELATED"/>
    <property type="match status" value="1"/>
</dbReference>
<evidence type="ECO:0000256" key="2">
    <source>
        <dbReference type="ARBA" id="ARBA00022448"/>
    </source>
</evidence>
<keyword evidence="4 7" id="KW-1133">Transmembrane helix</keyword>
<reference evidence="8" key="1">
    <citation type="submission" date="2012-08" db="EMBL/GenBank/DDBJ databases">
        <title>Genome analysis of Colletotrichum orbiculare and Colletotrichum fructicola.</title>
        <authorList>
            <person name="Gan P.H.P."/>
            <person name="Ikeda K."/>
            <person name="Irieda H."/>
            <person name="Narusaka M."/>
            <person name="O'Connell R.J."/>
            <person name="Narusaka Y."/>
            <person name="Takano Y."/>
            <person name="Kubo Y."/>
            <person name="Shirasu K."/>
        </authorList>
    </citation>
    <scope>NUCLEOTIDE SEQUENCE</scope>
    <source>
        <strain evidence="8">Nara gc5</strain>
    </source>
</reference>
<dbReference type="InterPro" id="IPR036259">
    <property type="entry name" value="MFS_trans_sf"/>
</dbReference>
<feature type="transmembrane region" description="Helical" evidence="7">
    <location>
        <begin position="175"/>
        <end position="191"/>
    </location>
</feature>
<feature type="transmembrane region" description="Helical" evidence="7">
    <location>
        <begin position="123"/>
        <end position="143"/>
    </location>
</feature>
<dbReference type="EMBL" id="KB021187">
    <property type="protein sequence ID" value="ELA25155.1"/>
    <property type="molecule type" value="Genomic_DNA"/>
</dbReference>
<protein>
    <submittedName>
        <fullName evidence="8">Major facilitator superfamily transporter</fullName>
    </submittedName>
</protein>
<dbReference type="SUPFAM" id="SSF103473">
    <property type="entry name" value="MFS general substrate transporter"/>
    <property type="match status" value="1"/>
</dbReference>
<feature type="transmembrane region" description="Helical" evidence="7">
    <location>
        <begin position="203"/>
        <end position="222"/>
    </location>
</feature>
<dbReference type="Gene3D" id="1.20.1250.20">
    <property type="entry name" value="MFS general substrate transporter like domains"/>
    <property type="match status" value="2"/>
</dbReference>
<dbReference type="AlphaFoldDB" id="L2FG37"/>
<evidence type="ECO:0000256" key="7">
    <source>
        <dbReference type="SAM" id="Phobius"/>
    </source>
</evidence>
<feature type="transmembrane region" description="Helical" evidence="7">
    <location>
        <begin position="93"/>
        <end position="111"/>
    </location>
</feature>
<feature type="transmembrane region" description="Helical" evidence="7">
    <location>
        <begin position="273"/>
        <end position="292"/>
    </location>
</feature>
<proteinExistence type="predicted"/>
<name>L2FG37_COLFN</name>
<dbReference type="Pfam" id="PF07690">
    <property type="entry name" value="MFS_1"/>
    <property type="match status" value="2"/>
</dbReference>
<evidence type="ECO:0000256" key="4">
    <source>
        <dbReference type="ARBA" id="ARBA00022989"/>
    </source>
</evidence>
<organism evidence="8">
    <name type="scientific">Colletotrichum fructicola (strain Nara gc5)</name>
    <name type="common">Anthracnose fungus</name>
    <name type="synonym">Colletotrichum gloeosporioides (strain Nara gc5)</name>
    <dbReference type="NCBI Taxonomy" id="1213859"/>
    <lineage>
        <taxon>Eukaryota</taxon>
        <taxon>Fungi</taxon>
        <taxon>Dikarya</taxon>
        <taxon>Ascomycota</taxon>
        <taxon>Pezizomycotina</taxon>
        <taxon>Sordariomycetes</taxon>
        <taxon>Hypocreomycetidae</taxon>
        <taxon>Glomerellales</taxon>
        <taxon>Glomerellaceae</taxon>
        <taxon>Colletotrichum</taxon>
        <taxon>Colletotrichum gloeosporioides species complex</taxon>
    </lineage>
</organism>
<gene>
    <name evidence="8" type="ORF">CGGC5_13658</name>
</gene>
<keyword evidence="5 7" id="KW-0472">Membrane</keyword>
<feature type="transmembrane region" description="Helical" evidence="7">
    <location>
        <begin position="51"/>
        <end position="70"/>
    </location>
</feature>
<dbReference type="InterPro" id="IPR011701">
    <property type="entry name" value="MFS"/>
</dbReference>
<keyword evidence="3 7" id="KW-0812">Transmembrane</keyword>
<dbReference type="PANTHER" id="PTHR43791:SF23">
    <property type="entry name" value="MAJOR FACILITATOR SUPERFAMILY (MFS) PROFILE DOMAIN-CONTAINING PROTEIN"/>
    <property type="match status" value="1"/>
</dbReference>
<evidence type="ECO:0000256" key="5">
    <source>
        <dbReference type="ARBA" id="ARBA00023136"/>
    </source>
</evidence>
<dbReference type="GO" id="GO:0016020">
    <property type="term" value="C:membrane"/>
    <property type="evidence" value="ECO:0007669"/>
    <property type="project" value="UniProtKB-SubCell"/>
</dbReference>
<keyword evidence="2" id="KW-0813">Transport</keyword>
<dbReference type="HOGENOM" id="CLU_001265_0_2_1"/>
<accession>L2FG37</accession>
<evidence type="ECO:0000313" key="8">
    <source>
        <dbReference type="EMBL" id="ELA25155.1"/>
    </source>
</evidence>
<dbReference type="GO" id="GO:0022857">
    <property type="term" value="F:transmembrane transporter activity"/>
    <property type="evidence" value="ECO:0007669"/>
    <property type="project" value="InterPro"/>
</dbReference>
<evidence type="ECO:0000256" key="3">
    <source>
        <dbReference type="ARBA" id="ARBA00022692"/>
    </source>
</evidence>
<comment type="subcellular location">
    <subcellularLocation>
        <location evidence="1">Membrane</location>
        <topology evidence="1">Multi-pass membrane protein</topology>
    </subcellularLocation>
</comment>